<gene>
    <name evidence="1" type="ORF">LOAG_09153</name>
</gene>
<name>A0A1S0TTV8_LOALO</name>
<dbReference type="GeneID" id="9946587"/>
<proteinExistence type="predicted"/>
<evidence type="ECO:0000313" key="1">
    <source>
        <dbReference type="EMBL" id="EFO19342.1"/>
    </source>
</evidence>
<dbReference type="AlphaFoldDB" id="A0A1S0TTV8"/>
<dbReference type="CTD" id="9946587"/>
<protein>
    <submittedName>
        <fullName evidence="1">Uncharacterized protein</fullName>
    </submittedName>
</protein>
<reference evidence="1" key="1">
    <citation type="submission" date="2012-04" db="EMBL/GenBank/DDBJ databases">
        <title>The Genome Sequence of Loa loa.</title>
        <authorList>
            <consortium name="The Broad Institute Genome Sequencing Platform"/>
            <consortium name="Broad Institute Genome Sequencing Center for Infectious Disease"/>
            <person name="Nutman T.B."/>
            <person name="Fink D.L."/>
            <person name="Russ C."/>
            <person name="Young S."/>
            <person name="Zeng Q."/>
            <person name="Gargeya S."/>
            <person name="Alvarado L."/>
            <person name="Berlin A."/>
            <person name="Chapman S.B."/>
            <person name="Chen Z."/>
            <person name="Freedman E."/>
            <person name="Gellesch M."/>
            <person name="Goldberg J."/>
            <person name="Griggs A."/>
            <person name="Gujja S."/>
            <person name="Heilman E.R."/>
            <person name="Heiman D."/>
            <person name="Howarth C."/>
            <person name="Mehta T."/>
            <person name="Neiman D."/>
            <person name="Pearson M."/>
            <person name="Roberts A."/>
            <person name="Saif S."/>
            <person name="Shea T."/>
            <person name="Shenoy N."/>
            <person name="Sisk P."/>
            <person name="Stolte C."/>
            <person name="Sykes S."/>
            <person name="White J."/>
            <person name="Yandava C."/>
            <person name="Haas B."/>
            <person name="Henn M.R."/>
            <person name="Nusbaum C."/>
            <person name="Birren B."/>
        </authorList>
    </citation>
    <scope>NUCLEOTIDE SEQUENCE [LARGE SCALE GENOMIC DNA]</scope>
</reference>
<dbReference type="EMBL" id="JH712073">
    <property type="protein sequence ID" value="EFO19342.1"/>
    <property type="molecule type" value="Genomic_DNA"/>
</dbReference>
<dbReference type="KEGG" id="loa:LOAG_09153"/>
<accession>A0A1S0TTV8</accession>
<sequence>MRTASEIILVKVKEGERMQSKYSSTSSRVDSDDSQVEGTISQTFYVAGTGIIEDIYYKYFIGDTPFSTSYCHHQQLRKKDEISWRQNDDNMVNKDIMVSESAE</sequence>
<dbReference type="RefSeq" id="XP_003144728.1">
    <property type="nucleotide sequence ID" value="XM_003144680.1"/>
</dbReference>
<dbReference type="InParanoid" id="A0A1S0TTV8"/>
<organism evidence="1">
    <name type="scientific">Loa loa</name>
    <name type="common">Eye worm</name>
    <name type="synonym">Filaria loa</name>
    <dbReference type="NCBI Taxonomy" id="7209"/>
    <lineage>
        <taxon>Eukaryota</taxon>
        <taxon>Metazoa</taxon>
        <taxon>Ecdysozoa</taxon>
        <taxon>Nematoda</taxon>
        <taxon>Chromadorea</taxon>
        <taxon>Rhabditida</taxon>
        <taxon>Spirurina</taxon>
        <taxon>Spiruromorpha</taxon>
        <taxon>Filarioidea</taxon>
        <taxon>Onchocercidae</taxon>
        <taxon>Loa</taxon>
    </lineage>
</organism>